<keyword evidence="1" id="KW-0472">Membrane</keyword>
<comment type="caution">
    <text evidence="3">The sequence shown here is derived from an EMBL/GenBank/DDBJ whole genome shotgun (WGS) entry which is preliminary data.</text>
</comment>
<accession>A0A8J5TTY4</accession>
<keyword evidence="4" id="KW-1185">Reference proteome</keyword>
<dbReference type="Pfam" id="PF25044">
    <property type="entry name" value="DUF7789"/>
    <property type="match status" value="1"/>
</dbReference>
<gene>
    <name evidence="3" type="ORF">Hamer_G000436</name>
</gene>
<evidence type="ECO:0000313" key="4">
    <source>
        <dbReference type="Proteomes" id="UP000747542"/>
    </source>
</evidence>
<dbReference type="InterPro" id="IPR056691">
    <property type="entry name" value="DUF7789"/>
</dbReference>
<protein>
    <recommendedName>
        <fullName evidence="2">DUF7789 domain-containing protein</fullName>
    </recommendedName>
</protein>
<feature type="domain" description="DUF7789" evidence="2">
    <location>
        <begin position="44"/>
        <end position="164"/>
    </location>
</feature>
<feature type="transmembrane region" description="Helical" evidence="1">
    <location>
        <begin position="58"/>
        <end position="77"/>
    </location>
</feature>
<feature type="transmembrane region" description="Helical" evidence="1">
    <location>
        <begin position="203"/>
        <end position="224"/>
    </location>
</feature>
<name>A0A8J5TTY4_HOMAM</name>
<dbReference type="AlphaFoldDB" id="A0A8J5TTY4"/>
<feature type="transmembrane region" description="Helical" evidence="1">
    <location>
        <begin position="230"/>
        <end position="251"/>
    </location>
</feature>
<sequence length="346" mass="39079">MESQGGNYLFNNVDQQQPEWARDRPITFEDLGIPRSQSTRATVFGNIRTCQSLCLLEWVLLMGGLMSTLITIGLAVYRLFFLSPGTPDYVFAMLIIFHSGFCIIYILDGVFREQAFEILAFVASCAILIIYVLLNFVKESQSTSDVFKLVRLVLTLIFGSSLGVIGLILGYNYWQSENLIFRTGSVVILSLHDGITKLDLEEIMILSVGPPLLLVWAIITYLALRVESSYLFTVAMMLSPCHVVFVLAAIIQTALNQDVNLIAQCRYAASSGSFVPNTVEQHYSTEKFGPIVWACVVVSRILVNALLNHWCDLLYVEKKYIALKSIYFNVDNCQRYWKKLFYLSGF</sequence>
<feature type="transmembrane region" description="Helical" evidence="1">
    <location>
        <begin position="89"/>
        <end position="106"/>
    </location>
</feature>
<evidence type="ECO:0000313" key="3">
    <source>
        <dbReference type="EMBL" id="KAG7177183.1"/>
    </source>
</evidence>
<dbReference type="EMBL" id="JAHLQT010002534">
    <property type="protein sequence ID" value="KAG7177183.1"/>
    <property type="molecule type" value="Genomic_DNA"/>
</dbReference>
<proteinExistence type="predicted"/>
<evidence type="ECO:0000259" key="2">
    <source>
        <dbReference type="Pfam" id="PF25044"/>
    </source>
</evidence>
<dbReference type="PANTHER" id="PTHR39299:SF1">
    <property type="entry name" value="TRANSMEMBRANE PROTEIN"/>
    <property type="match status" value="1"/>
</dbReference>
<feature type="transmembrane region" description="Helical" evidence="1">
    <location>
        <begin position="118"/>
        <end position="137"/>
    </location>
</feature>
<reference evidence="3" key="1">
    <citation type="journal article" date="2021" name="Sci. Adv.">
        <title>The American lobster genome reveals insights on longevity, neural, and immune adaptations.</title>
        <authorList>
            <person name="Polinski J.M."/>
            <person name="Zimin A.V."/>
            <person name="Clark K.F."/>
            <person name="Kohn A.B."/>
            <person name="Sadowski N."/>
            <person name="Timp W."/>
            <person name="Ptitsyn A."/>
            <person name="Khanna P."/>
            <person name="Romanova D.Y."/>
            <person name="Williams P."/>
            <person name="Greenwood S.J."/>
            <person name="Moroz L.L."/>
            <person name="Walt D.R."/>
            <person name="Bodnar A.G."/>
        </authorList>
    </citation>
    <scope>NUCLEOTIDE SEQUENCE</scope>
    <source>
        <strain evidence="3">GMGI-L3</strain>
    </source>
</reference>
<keyword evidence="1" id="KW-1133">Transmembrane helix</keyword>
<feature type="transmembrane region" description="Helical" evidence="1">
    <location>
        <begin position="149"/>
        <end position="173"/>
    </location>
</feature>
<evidence type="ECO:0000256" key="1">
    <source>
        <dbReference type="SAM" id="Phobius"/>
    </source>
</evidence>
<organism evidence="3 4">
    <name type="scientific">Homarus americanus</name>
    <name type="common">American lobster</name>
    <dbReference type="NCBI Taxonomy" id="6706"/>
    <lineage>
        <taxon>Eukaryota</taxon>
        <taxon>Metazoa</taxon>
        <taxon>Ecdysozoa</taxon>
        <taxon>Arthropoda</taxon>
        <taxon>Crustacea</taxon>
        <taxon>Multicrustacea</taxon>
        <taxon>Malacostraca</taxon>
        <taxon>Eumalacostraca</taxon>
        <taxon>Eucarida</taxon>
        <taxon>Decapoda</taxon>
        <taxon>Pleocyemata</taxon>
        <taxon>Astacidea</taxon>
        <taxon>Nephropoidea</taxon>
        <taxon>Nephropidae</taxon>
        <taxon>Homarus</taxon>
    </lineage>
</organism>
<dbReference type="Proteomes" id="UP000747542">
    <property type="component" value="Unassembled WGS sequence"/>
</dbReference>
<dbReference type="PANTHER" id="PTHR39299">
    <property type="entry name" value="TRANSMEMBRANE PROTEIN"/>
    <property type="match status" value="1"/>
</dbReference>
<keyword evidence="1" id="KW-0812">Transmembrane</keyword>